<dbReference type="RefSeq" id="WP_347658218.1">
    <property type="nucleotide sequence ID" value="NZ_JASOOY020000009.1"/>
</dbReference>
<dbReference type="InterPro" id="IPR019999">
    <property type="entry name" value="Anth_synth_I-like"/>
</dbReference>
<reference evidence="2" key="2">
    <citation type="submission" date="2024-05" db="EMBL/GenBank/DDBJ databases">
        <authorList>
            <person name="Wolfe A."/>
        </authorList>
    </citation>
    <scope>NUCLEOTIDE SEQUENCE</scope>
    <source>
        <strain evidence="2">UMB1064</strain>
    </source>
</reference>
<reference evidence="2" key="1">
    <citation type="submission" date="2023-05" db="EMBL/GenBank/DDBJ databases">
        <authorList>
            <person name="Du J."/>
        </authorList>
    </citation>
    <scope>NUCLEOTIDE SEQUENCE</scope>
    <source>
        <strain evidence="2">UMB1064</strain>
    </source>
</reference>
<dbReference type="EC" id="2.6.1.85" evidence="2"/>
<dbReference type="PANTHER" id="PTHR11236:SF50">
    <property type="entry name" value="AMINODEOXYCHORISMATE SYNTHASE COMPONENT 1"/>
    <property type="match status" value="1"/>
</dbReference>
<protein>
    <submittedName>
        <fullName evidence="2">Aminodeoxychorismate synthase component I</fullName>
        <ecNumber evidence="2">2.6.1.85</ecNumber>
    </submittedName>
</protein>
<accession>A0AAW9SN31</accession>
<dbReference type="GO" id="GO:0046820">
    <property type="term" value="F:4-amino-4-deoxychorismate synthase activity"/>
    <property type="evidence" value="ECO:0007669"/>
    <property type="project" value="UniProtKB-EC"/>
</dbReference>
<dbReference type="NCBIfam" id="NF004530">
    <property type="entry name" value="PRK05877.1"/>
    <property type="match status" value="1"/>
</dbReference>
<dbReference type="InterPro" id="IPR005801">
    <property type="entry name" value="ADC_synthase"/>
</dbReference>
<dbReference type="AlphaFoldDB" id="A0AAW9SN31"/>
<keyword evidence="2" id="KW-0808">Transferase</keyword>
<evidence type="ECO:0000313" key="2">
    <source>
        <dbReference type="EMBL" id="MEO3716460.1"/>
    </source>
</evidence>
<dbReference type="Proteomes" id="UP001223646">
    <property type="component" value="Unassembled WGS sequence"/>
</dbReference>
<dbReference type="Pfam" id="PF00425">
    <property type="entry name" value="Chorismate_bind"/>
    <property type="match status" value="1"/>
</dbReference>
<dbReference type="PANTHER" id="PTHR11236">
    <property type="entry name" value="AMINOBENZOATE/ANTHRANILATE SYNTHASE"/>
    <property type="match status" value="1"/>
</dbReference>
<dbReference type="SUPFAM" id="SSF56322">
    <property type="entry name" value="ADC synthase"/>
    <property type="match status" value="1"/>
</dbReference>
<dbReference type="Gene3D" id="3.60.120.10">
    <property type="entry name" value="Anthranilate synthase"/>
    <property type="match status" value="1"/>
</dbReference>
<evidence type="ECO:0000259" key="1">
    <source>
        <dbReference type="Pfam" id="PF00425"/>
    </source>
</evidence>
<evidence type="ECO:0000313" key="3">
    <source>
        <dbReference type="Proteomes" id="UP001223646"/>
    </source>
</evidence>
<proteinExistence type="predicted"/>
<comment type="caution">
    <text evidence="2">The sequence shown here is derived from an EMBL/GenBank/DDBJ whole genome shotgun (WGS) entry which is preliminary data.</text>
</comment>
<name>A0AAW9SN31_CORAY</name>
<feature type="domain" description="Chorismate-utilising enzyme C-terminal" evidence="1">
    <location>
        <begin position="144"/>
        <end position="405"/>
    </location>
</feature>
<organism evidence="2 3">
    <name type="scientific">Corynebacterium amycolatum</name>
    <dbReference type="NCBI Taxonomy" id="43765"/>
    <lineage>
        <taxon>Bacteria</taxon>
        <taxon>Bacillati</taxon>
        <taxon>Actinomycetota</taxon>
        <taxon>Actinomycetes</taxon>
        <taxon>Mycobacteriales</taxon>
        <taxon>Corynebacteriaceae</taxon>
        <taxon>Corynebacterium</taxon>
    </lineage>
</organism>
<dbReference type="GO" id="GO:0000162">
    <property type="term" value="P:L-tryptophan biosynthetic process"/>
    <property type="evidence" value="ECO:0007669"/>
    <property type="project" value="TreeGrafter"/>
</dbReference>
<dbReference type="InterPro" id="IPR015890">
    <property type="entry name" value="Chorismate_C"/>
</dbReference>
<dbReference type="EMBL" id="JASOOY020000009">
    <property type="protein sequence ID" value="MEO3716460.1"/>
    <property type="molecule type" value="Genomic_DNA"/>
</dbReference>
<keyword evidence="2" id="KW-0032">Aminotransferase</keyword>
<dbReference type="PRINTS" id="PR00095">
    <property type="entry name" value="ANTSNTHASEI"/>
</dbReference>
<gene>
    <name evidence="2" type="ORF">QP460_002485</name>
</gene>
<sequence>MSTRSTSSDSAADFTSRATTALARLIAAGHRPAALIGSWFGYRAVLAANVELTACESAALFTSPDPDAWIFGFRPYSGTSAHGVATCVALLADDGTWHFDGPGAGDPFDPDFQALQAAINYSHEDTRADALPADTPLEWDQGDREHHQLAVENCKEAIAAGEVYQTCISTRFHAELAASDSALAHAGAWFSSRVARYQPARAAFLPGNLDAGIPILASLSPEEFLIRAGTSVTETPIKGTIPADRPPNELLRSDKDVAENIMIVDLVRHDLGQVAKTGTVKVTDLLSVRPAPGVWHLFSTVSAELPDQLSHAELIEACFPPASVTGTPKLRAIELLREWEPEPRGAHCGAIGAAHGDALELNVGIRTAEYTKDPNSGRVRVEAGIGGGITIGSTPEGEWAEIEAKAAPLLLES</sequence>